<accession>A0A4Y7VKZ5</accession>
<evidence type="ECO:0000313" key="1">
    <source>
        <dbReference type="EMBL" id="MBF2229938.1"/>
    </source>
</evidence>
<organism evidence="1 4">
    <name type="scientific">Staphylococcus epidermidis</name>
    <dbReference type="NCBI Taxonomy" id="1282"/>
    <lineage>
        <taxon>Bacteria</taxon>
        <taxon>Bacillati</taxon>
        <taxon>Bacillota</taxon>
        <taxon>Bacilli</taxon>
        <taxon>Bacillales</taxon>
        <taxon>Staphylococcaceae</taxon>
        <taxon>Staphylococcus</taxon>
    </lineage>
</organism>
<evidence type="ECO:0000313" key="3">
    <source>
        <dbReference type="Proteomes" id="UP000228502"/>
    </source>
</evidence>
<dbReference type="Proteomes" id="UP000648077">
    <property type="component" value="Unassembled WGS sequence"/>
</dbReference>
<sequence>MTNKTRFYLVRTSKGTSEYSGEQKLKYNPYNYGYAVALEDEQPTFYDTEESATSIATTLNSLYKLTGVQAYVDVFKEEVKVIKVTNNSPSEVS</sequence>
<reference evidence="1" key="2">
    <citation type="submission" date="2020-08" db="EMBL/GenBank/DDBJ databases">
        <title>Changes in the skin microbiome associated with squamous cell carcinoma in transplant recipients.</title>
        <authorList>
            <person name="Zaugg J."/>
            <person name="Krueger A."/>
            <person name="Lachner N."/>
        </authorList>
    </citation>
    <scope>NUCLEOTIDE SEQUENCE</scope>
    <source>
        <strain evidence="1">R5988</strain>
    </source>
</reference>
<comment type="caution">
    <text evidence="1">The sequence shown here is derived from an EMBL/GenBank/DDBJ whole genome shotgun (WGS) entry which is preliminary data.</text>
</comment>
<dbReference type="AlphaFoldDB" id="A0A4Y7VKZ5"/>
<dbReference type="RefSeq" id="WP_002484582.1">
    <property type="nucleotide sequence ID" value="NZ_CAJUUW010000028.1"/>
</dbReference>
<reference evidence="2 3" key="1">
    <citation type="submission" date="2017-10" db="EMBL/GenBank/DDBJ databases">
        <title>genome sequences of Staph epi in chlorhexidine trial.</title>
        <authorList>
            <person name="Greninger A.L."/>
            <person name="Addetia A."/>
            <person name="Qin X."/>
            <person name="Zerr D."/>
        </authorList>
    </citation>
    <scope>NUCLEOTIDE SEQUENCE [LARGE SCALE GENOMIC DNA]</scope>
    <source>
        <strain evidence="2 3">SCH-17</strain>
    </source>
</reference>
<dbReference type="EMBL" id="JACGQI010000007">
    <property type="protein sequence ID" value="MBF2229938.1"/>
    <property type="molecule type" value="Genomic_DNA"/>
</dbReference>
<protein>
    <submittedName>
        <fullName evidence="1">Uncharacterized protein</fullName>
    </submittedName>
</protein>
<evidence type="ECO:0000313" key="2">
    <source>
        <dbReference type="EMBL" id="PIH09015.1"/>
    </source>
</evidence>
<proteinExistence type="predicted"/>
<dbReference type="EMBL" id="PEJG01000077">
    <property type="protein sequence ID" value="PIH09015.1"/>
    <property type="molecule type" value="Genomic_DNA"/>
</dbReference>
<evidence type="ECO:0000313" key="4">
    <source>
        <dbReference type="Proteomes" id="UP000648077"/>
    </source>
</evidence>
<gene>
    <name evidence="2" type="ORF">CTJ08_13320</name>
    <name evidence="1" type="ORF">H3963_05765</name>
</gene>
<dbReference type="Proteomes" id="UP000228502">
    <property type="component" value="Unassembled WGS sequence"/>
</dbReference>
<name>A0A4Y7VKZ5_STAEP</name>